<dbReference type="PANTHER" id="PTHR11051">
    <property type="entry name" value="GLYCOSYL HYDROLASE-RELATED"/>
    <property type="match status" value="1"/>
</dbReference>
<dbReference type="SUPFAM" id="SSF48208">
    <property type="entry name" value="Six-hairpin glycosidases"/>
    <property type="match status" value="1"/>
</dbReference>
<feature type="domain" description="Glycoside hydrolase family 65 C-terminal" evidence="5">
    <location>
        <begin position="718"/>
        <end position="776"/>
    </location>
</feature>
<dbReference type="InterPro" id="IPR005196">
    <property type="entry name" value="Glyco_hydro_65_N"/>
</dbReference>
<dbReference type="Pfam" id="PF03636">
    <property type="entry name" value="Glyco_hydro_65N"/>
    <property type="match status" value="1"/>
</dbReference>
<comment type="similarity">
    <text evidence="1">Belongs to the glycosyl hydrolase 65 family.</text>
</comment>
<dbReference type="Gene3D" id="2.60.420.10">
    <property type="entry name" value="Maltose phosphorylase, domain 3"/>
    <property type="match status" value="1"/>
</dbReference>
<feature type="domain" description="Glycoside hydrolase family 65 N-terminal" evidence="6">
    <location>
        <begin position="23"/>
        <end position="286"/>
    </location>
</feature>
<accession>A0ABP4YTA4</accession>
<evidence type="ECO:0000313" key="8">
    <source>
        <dbReference type="Proteomes" id="UP001500218"/>
    </source>
</evidence>
<reference evidence="8" key="1">
    <citation type="journal article" date="2019" name="Int. J. Syst. Evol. Microbiol.">
        <title>The Global Catalogue of Microorganisms (GCM) 10K type strain sequencing project: providing services to taxonomists for standard genome sequencing and annotation.</title>
        <authorList>
            <consortium name="The Broad Institute Genomics Platform"/>
            <consortium name="The Broad Institute Genome Sequencing Center for Infectious Disease"/>
            <person name="Wu L."/>
            <person name="Ma J."/>
        </authorList>
    </citation>
    <scope>NUCLEOTIDE SEQUENCE [LARGE SCALE GENOMIC DNA]</scope>
    <source>
        <strain evidence="8">JCM 13250</strain>
    </source>
</reference>
<comment type="caution">
    <text evidence="7">The sequence shown here is derived from an EMBL/GenBank/DDBJ whole genome shotgun (WGS) entry which is preliminary data.</text>
</comment>
<evidence type="ECO:0000259" key="5">
    <source>
        <dbReference type="Pfam" id="PF03633"/>
    </source>
</evidence>
<keyword evidence="7" id="KW-0378">Hydrolase</keyword>
<feature type="region of interest" description="Disordered" evidence="3">
    <location>
        <begin position="178"/>
        <end position="202"/>
    </location>
</feature>
<dbReference type="Gene3D" id="2.70.98.40">
    <property type="entry name" value="Glycoside hydrolase, family 65, N-terminal domain"/>
    <property type="match status" value="1"/>
</dbReference>
<dbReference type="SUPFAM" id="SSF74650">
    <property type="entry name" value="Galactose mutarotase-like"/>
    <property type="match status" value="1"/>
</dbReference>
<gene>
    <name evidence="7" type="ORF">GCM10009682_56220</name>
</gene>
<dbReference type="Pfam" id="PF03632">
    <property type="entry name" value="Glyco_hydro_65m"/>
    <property type="match status" value="1"/>
</dbReference>
<evidence type="ECO:0000256" key="1">
    <source>
        <dbReference type="ARBA" id="ARBA00006768"/>
    </source>
</evidence>
<sequence>MLQRDIVLPPEHVYVPDEWRIVETRYSDEHLGRAETVFALSNGFLGVRGTFEEGRPALLPGTFVNGFHETWPIVHAEEAHALARVGQTIINVPDATVFKLYVDDEPLFLATARVQDYRRVLDMRAGTLTREFTWILPSGNRVRVRSTRMVSLRHRHVLAMTYEVTVLDEAAPIAVSSQVVNRQDTRPADEQPEQRPDDPRLSRVLPDRVLNARVIDAEDNRVMLGYITTNSRMTLAVGVDHVIEAESDVETTVSADGDGGELLLTADAQPGVPIRITKYATYQGSRSIPAVELTDRARRTLDRAVRAGFDTLLAEQREQLDLFWERADIRVRGGANQVRYQQAIRWNLYQLAQASWRAENAGISAKGLTGQAYDGHYFWDTEIYVLPFLAYTQPRLAANLLRHRHSTLDRARERARDMSQKGALFPWRTLTGEEASAMFQAGTAQYHINADIAFAVRQYAEATGDRQLLAESGAEILVETARFWEDLGFYGTDGKFHIHGVTGPDEYTTVVNDNTYTNLMARLNLNYAAATVRRLHDEQPDDYTALAHAVGLRMDEVDAWEQAAAKMHVPFDEDRAIHPQDSTFLEREVWDLKSTPKDKFPLLLHFHPLVIYRYQVIKQADIVLAMYLLANEFSENQKRRNFEYYDPLTTGDSSLSACVQSIIAAEIGDQTRALRYFNYALLMDLADVAGNAENGVHIASTGGVWAALVGGFGGFRNVDELPSFSPNLPKIWTDLEFSLLIQDRQLRMHLRHDEETYTLDKGDPLDISVRGEVHTLHPGAPLVLRR</sequence>
<dbReference type="PIRSF" id="PIRSF036289">
    <property type="entry name" value="Glycosyl_hydrolase_malt_phosph"/>
    <property type="match status" value="1"/>
</dbReference>
<dbReference type="InterPro" id="IPR017045">
    <property type="entry name" value="Malt_Pase/Glycosyl_Hdrlase"/>
</dbReference>
<dbReference type="InterPro" id="IPR037018">
    <property type="entry name" value="GH65_N"/>
</dbReference>
<dbReference type="GO" id="GO:0016787">
    <property type="term" value="F:hydrolase activity"/>
    <property type="evidence" value="ECO:0007669"/>
    <property type="project" value="UniProtKB-KW"/>
</dbReference>
<dbReference type="InterPro" id="IPR005194">
    <property type="entry name" value="Glyco_hydro_65_C"/>
</dbReference>
<evidence type="ECO:0000259" key="4">
    <source>
        <dbReference type="Pfam" id="PF03632"/>
    </source>
</evidence>
<keyword evidence="8" id="KW-1185">Reference proteome</keyword>
<proteinExistence type="inferred from homology"/>
<evidence type="ECO:0000313" key="7">
    <source>
        <dbReference type="EMBL" id="GAA1830184.1"/>
    </source>
</evidence>
<feature type="domain" description="Glycoside hydrolase family 65 central catalytic" evidence="4">
    <location>
        <begin position="345"/>
        <end position="705"/>
    </location>
</feature>
<evidence type="ECO:0000259" key="6">
    <source>
        <dbReference type="Pfam" id="PF03636"/>
    </source>
</evidence>
<dbReference type="Proteomes" id="UP001500218">
    <property type="component" value="Unassembled WGS sequence"/>
</dbReference>
<dbReference type="Gene3D" id="1.50.10.10">
    <property type="match status" value="1"/>
</dbReference>
<dbReference type="InterPro" id="IPR005195">
    <property type="entry name" value="Glyco_hydro_65_M"/>
</dbReference>
<dbReference type="InterPro" id="IPR008928">
    <property type="entry name" value="6-hairpin_glycosidase_sf"/>
</dbReference>
<dbReference type="EMBL" id="BAAALT010000261">
    <property type="protein sequence ID" value="GAA1830184.1"/>
    <property type="molecule type" value="Genomic_DNA"/>
</dbReference>
<feature type="compositionally biased region" description="Basic and acidic residues" evidence="3">
    <location>
        <begin position="183"/>
        <end position="201"/>
    </location>
</feature>
<dbReference type="PANTHER" id="PTHR11051:SF13">
    <property type="entry name" value="GLYCOSYL TRANSFERASE"/>
    <property type="match status" value="1"/>
</dbReference>
<dbReference type="InterPro" id="IPR012341">
    <property type="entry name" value="6hp_glycosidase-like_sf"/>
</dbReference>
<name>A0ABP4YTA4_9ACTN</name>
<organism evidence="7 8">
    <name type="scientific">Luedemannella flava</name>
    <dbReference type="NCBI Taxonomy" id="349316"/>
    <lineage>
        <taxon>Bacteria</taxon>
        <taxon>Bacillati</taxon>
        <taxon>Actinomycetota</taxon>
        <taxon>Actinomycetes</taxon>
        <taxon>Micromonosporales</taxon>
        <taxon>Micromonosporaceae</taxon>
        <taxon>Luedemannella</taxon>
    </lineage>
</organism>
<evidence type="ECO:0000256" key="2">
    <source>
        <dbReference type="ARBA" id="ARBA00023295"/>
    </source>
</evidence>
<protein>
    <submittedName>
        <fullName evidence="7">Glycosyl hydrolase family 65 protein</fullName>
    </submittedName>
</protein>
<dbReference type="Pfam" id="PF03633">
    <property type="entry name" value="Glyco_hydro_65C"/>
    <property type="match status" value="1"/>
</dbReference>
<evidence type="ECO:0000256" key="3">
    <source>
        <dbReference type="SAM" id="MobiDB-lite"/>
    </source>
</evidence>
<dbReference type="InterPro" id="IPR011013">
    <property type="entry name" value="Gal_mutarotase_sf_dom"/>
</dbReference>
<keyword evidence="2" id="KW-0326">Glycosidase</keyword>